<dbReference type="GO" id="GO:0005737">
    <property type="term" value="C:cytoplasm"/>
    <property type="evidence" value="ECO:0007669"/>
    <property type="project" value="TreeGrafter"/>
</dbReference>
<dbReference type="GO" id="GO:0110031">
    <property type="term" value="P:negative regulation of G2/MI transition of meiotic cell cycle"/>
    <property type="evidence" value="ECO:0007669"/>
    <property type="project" value="TreeGrafter"/>
</dbReference>
<evidence type="ECO:0000256" key="4">
    <source>
        <dbReference type="ARBA" id="ARBA00022840"/>
    </source>
</evidence>
<dbReference type="AlphaFoldDB" id="A0A9P9WDX9"/>
<organism evidence="7 8">
    <name type="scientific">Neoarthrinium moseri</name>
    <dbReference type="NCBI Taxonomy" id="1658444"/>
    <lineage>
        <taxon>Eukaryota</taxon>
        <taxon>Fungi</taxon>
        <taxon>Dikarya</taxon>
        <taxon>Ascomycota</taxon>
        <taxon>Pezizomycotina</taxon>
        <taxon>Sordariomycetes</taxon>
        <taxon>Xylariomycetidae</taxon>
        <taxon>Amphisphaeriales</taxon>
        <taxon>Apiosporaceae</taxon>
        <taxon>Neoarthrinium</taxon>
    </lineage>
</organism>
<dbReference type="PROSITE" id="PS50011">
    <property type="entry name" value="PROTEIN_KINASE_DOM"/>
    <property type="match status" value="1"/>
</dbReference>
<name>A0A9P9WDX9_9PEZI</name>
<evidence type="ECO:0000259" key="6">
    <source>
        <dbReference type="PROSITE" id="PS50011"/>
    </source>
</evidence>
<dbReference type="InterPro" id="IPR000719">
    <property type="entry name" value="Prot_kinase_dom"/>
</dbReference>
<dbReference type="SUPFAM" id="SSF56112">
    <property type="entry name" value="Protein kinase-like (PK-like)"/>
    <property type="match status" value="1"/>
</dbReference>
<dbReference type="SMART" id="SM00220">
    <property type="entry name" value="S_TKc"/>
    <property type="match status" value="1"/>
</dbReference>
<keyword evidence="4" id="KW-0067">ATP-binding</keyword>
<evidence type="ECO:0000256" key="5">
    <source>
        <dbReference type="SAM" id="MobiDB-lite"/>
    </source>
</evidence>
<dbReference type="GO" id="GO:0004713">
    <property type="term" value="F:protein tyrosine kinase activity"/>
    <property type="evidence" value="ECO:0007669"/>
    <property type="project" value="TreeGrafter"/>
</dbReference>
<dbReference type="InterPro" id="IPR011009">
    <property type="entry name" value="Kinase-like_dom_sf"/>
</dbReference>
<reference evidence="7" key="1">
    <citation type="submission" date="2021-03" db="EMBL/GenBank/DDBJ databases">
        <title>Revisited historic fungal species revealed as producer of novel bioactive compounds through whole genome sequencing and comparative genomics.</title>
        <authorList>
            <person name="Vignolle G.A."/>
            <person name="Hochenegger N."/>
            <person name="Mach R.L."/>
            <person name="Mach-Aigner A.R."/>
            <person name="Javad Rahimi M."/>
            <person name="Salim K.A."/>
            <person name="Chan C.M."/>
            <person name="Lim L.B.L."/>
            <person name="Cai F."/>
            <person name="Druzhinina I.S."/>
            <person name="U'Ren J.M."/>
            <person name="Derntl C."/>
        </authorList>
    </citation>
    <scope>NUCLEOTIDE SEQUENCE</scope>
    <source>
        <strain evidence="7">TUCIM 5799</strain>
    </source>
</reference>
<evidence type="ECO:0000313" key="8">
    <source>
        <dbReference type="Proteomes" id="UP000829685"/>
    </source>
</evidence>
<comment type="caution">
    <text evidence="7">The sequence shown here is derived from an EMBL/GenBank/DDBJ whole genome shotgun (WGS) entry which is preliminary data.</text>
</comment>
<accession>A0A9P9WDX9</accession>
<dbReference type="PANTHER" id="PTHR11042:SF190">
    <property type="entry name" value="MITOSIS INHIBITOR PROTEIN KINASE MIK1"/>
    <property type="match status" value="1"/>
</dbReference>
<keyword evidence="8" id="KW-1185">Reference proteome</keyword>
<dbReference type="PANTHER" id="PTHR11042">
    <property type="entry name" value="EUKARYOTIC TRANSLATION INITIATION FACTOR 2-ALPHA KINASE EIF2-ALPHA KINASE -RELATED"/>
    <property type="match status" value="1"/>
</dbReference>
<feature type="domain" description="Protein kinase" evidence="6">
    <location>
        <begin position="89"/>
        <end position="475"/>
    </location>
</feature>
<dbReference type="Gene3D" id="1.10.510.10">
    <property type="entry name" value="Transferase(Phosphotransferase) domain 1"/>
    <property type="match status" value="1"/>
</dbReference>
<proteinExistence type="predicted"/>
<keyword evidence="3" id="KW-0418">Kinase</keyword>
<dbReference type="GO" id="GO:0005634">
    <property type="term" value="C:nucleus"/>
    <property type="evidence" value="ECO:0007669"/>
    <property type="project" value="TreeGrafter"/>
</dbReference>
<dbReference type="Pfam" id="PF00069">
    <property type="entry name" value="Pkinase"/>
    <property type="match status" value="1"/>
</dbReference>
<keyword evidence="2" id="KW-0547">Nucleotide-binding</keyword>
<keyword evidence="1" id="KW-0808">Transferase</keyword>
<dbReference type="InterPro" id="IPR050339">
    <property type="entry name" value="CC_SR_Kinase"/>
</dbReference>
<feature type="region of interest" description="Disordered" evidence="5">
    <location>
        <begin position="522"/>
        <end position="544"/>
    </location>
</feature>
<evidence type="ECO:0000313" key="7">
    <source>
        <dbReference type="EMBL" id="KAI1858580.1"/>
    </source>
</evidence>
<gene>
    <name evidence="7" type="ORF">JX265_010673</name>
</gene>
<evidence type="ECO:0000256" key="1">
    <source>
        <dbReference type="ARBA" id="ARBA00022679"/>
    </source>
</evidence>
<dbReference type="OrthoDB" id="4062651at2759"/>
<dbReference type="EMBL" id="JAFIMR010000036">
    <property type="protein sequence ID" value="KAI1858580.1"/>
    <property type="molecule type" value="Genomic_DNA"/>
</dbReference>
<protein>
    <recommendedName>
        <fullName evidence="6">Protein kinase domain-containing protein</fullName>
    </recommendedName>
</protein>
<dbReference type="Proteomes" id="UP000829685">
    <property type="component" value="Unassembled WGS sequence"/>
</dbReference>
<dbReference type="GO" id="GO:0005524">
    <property type="term" value="F:ATP binding"/>
    <property type="evidence" value="ECO:0007669"/>
    <property type="project" value="UniProtKB-KW"/>
</dbReference>
<sequence length="567" mass="63280">MAAIWWNTARIESTVTRDFVSSRIPTDRIDDLDAATGFGDGLTDGTYWEWIEDKAKRIFLILDDIGIPENIFGVVDNSWDDGDLPISFEQLDRLTGKSDVKLNWKFYDRQFYYMLKEIDEGIHTIYEDDEVVPINVVEKRPVAALNQNHSIDKVIVPSRPDLIFSRRRIPIASIPKDAAYEDFLGEVRRTRNSQNEHVVSYFASYTHLGTLYVLFTSSDYSLKNLLATMPAPLKALSKPERRAHTMNWIHCLVDGLCYLHSKGRSHRNIKPSTILFDSDHRILLADTAHLNVESGGSSSDTAAFNKESYDYAAPEQWFRPSNTNSAHRKGPMASSMTSSAGNYSLSISRGGPEFSSAHHAITPKLDPQAADVFSLGCIILELLSLQMKRTSKSFASHRGAKHKSAGRGGAVLDTSFHKNLGQVESWMAGLAKDASKKDEPIFHGVAPTLQLVARMLSVSPLDRPTAREVEQHMYRTLTEHCQILEPHCVHQYGSLGSALDDLRLSDDPEDISIYTKRHSGNAWPLGHRRSTSSATPRSPRDSGFHAMQAMRAPGPQNWAAPVYAGGI</sequence>
<evidence type="ECO:0000256" key="2">
    <source>
        <dbReference type="ARBA" id="ARBA00022741"/>
    </source>
</evidence>
<evidence type="ECO:0000256" key="3">
    <source>
        <dbReference type="ARBA" id="ARBA00022777"/>
    </source>
</evidence>